<evidence type="ECO:0000313" key="4">
    <source>
        <dbReference type="EMBL" id="KAL0296266.1"/>
    </source>
</evidence>
<feature type="region of interest" description="Disordered" evidence="2">
    <location>
        <begin position="1"/>
        <end position="40"/>
    </location>
</feature>
<feature type="compositionally biased region" description="Basic and acidic residues" evidence="2">
    <location>
        <begin position="15"/>
        <end position="32"/>
    </location>
</feature>
<name>A0AAW2JNP0_SESRA</name>
<evidence type="ECO:0000256" key="1">
    <source>
        <dbReference type="PROSITE-ProRule" id="PRU00047"/>
    </source>
</evidence>
<keyword evidence="1" id="KW-0862">Zinc</keyword>
<feature type="compositionally biased region" description="Basic and acidic residues" evidence="2">
    <location>
        <begin position="426"/>
        <end position="451"/>
    </location>
</feature>
<protein>
    <recommendedName>
        <fullName evidence="3">CCHC-type domain-containing protein</fullName>
    </recommendedName>
</protein>
<organism evidence="4">
    <name type="scientific">Sesamum radiatum</name>
    <name type="common">Black benniseed</name>
    <dbReference type="NCBI Taxonomy" id="300843"/>
    <lineage>
        <taxon>Eukaryota</taxon>
        <taxon>Viridiplantae</taxon>
        <taxon>Streptophyta</taxon>
        <taxon>Embryophyta</taxon>
        <taxon>Tracheophyta</taxon>
        <taxon>Spermatophyta</taxon>
        <taxon>Magnoliopsida</taxon>
        <taxon>eudicotyledons</taxon>
        <taxon>Gunneridae</taxon>
        <taxon>Pentapetalae</taxon>
        <taxon>asterids</taxon>
        <taxon>lamiids</taxon>
        <taxon>Lamiales</taxon>
        <taxon>Pedaliaceae</taxon>
        <taxon>Sesamum</taxon>
    </lineage>
</organism>
<keyword evidence="1" id="KW-0479">Metal-binding</keyword>
<gene>
    <name evidence="4" type="ORF">Sradi_6678700</name>
</gene>
<dbReference type="PANTHER" id="PTHR33223">
    <property type="entry name" value="CCHC-TYPE DOMAIN-CONTAINING PROTEIN"/>
    <property type="match status" value="1"/>
</dbReference>
<dbReference type="AlphaFoldDB" id="A0AAW2JNP0"/>
<evidence type="ECO:0000259" key="3">
    <source>
        <dbReference type="PROSITE" id="PS50158"/>
    </source>
</evidence>
<proteinExistence type="predicted"/>
<comment type="caution">
    <text evidence="4">The sequence shown here is derived from an EMBL/GenBank/DDBJ whole genome shotgun (WGS) entry which is preliminary data.</text>
</comment>
<sequence>MTRSHGEELTPYDPEIERTFHRRKNNIERGENSGETDPEEQLVIVEPTMEAIGAAERPMMEYSFPPADGTTSSIVKPAVEANNFEIKPAIIQIIRSSVQFSGLPDEDPNKHLVNFLEICDTFRFNGVSSDAIRLRIFPFSLCDTAKDWLQSLPAVRQESLYEAWERFKSMLRKCPHHELPVWRQVQTFYNGVTLANRATIDAAAGGTIMKKLPSEAFNIIDEIATNLYSYGQERVERRTAGIHSIDAISALSAQITALTHRMDNLGAAILNGAPVGPCGACGQIGHSSQDCQVGNPSIVHEDANFVSNGGRSNFNPYSNTYNPGWRSHPNFSWSNNQQQGPARPVPPRQPPPQEPKSNLEEMFSKFITATDTRFQNQDASIRNIEMQLGQLVSMVSGRREGQLPSDTEKNPKEQVNAVTLKNGKTLGEEPPRKQMEETPDQEKEELKEETKGSPLKLNNYAVSEGSDLQQEEMGEWRDGEAQ</sequence>
<feature type="domain" description="CCHC-type" evidence="3">
    <location>
        <begin position="278"/>
        <end position="291"/>
    </location>
</feature>
<feature type="region of interest" description="Disordered" evidence="2">
    <location>
        <begin position="398"/>
        <end position="482"/>
    </location>
</feature>
<keyword evidence="1" id="KW-0863">Zinc-finger</keyword>
<dbReference type="InterPro" id="IPR001878">
    <property type="entry name" value="Znf_CCHC"/>
</dbReference>
<accession>A0AAW2JNP0</accession>
<feature type="compositionally biased region" description="Basic and acidic residues" evidence="2">
    <location>
        <begin position="398"/>
        <end position="412"/>
    </location>
</feature>
<reference evidence="4" key="1">
    <citation type="submission" date="2020-06" db="EMBL/GenBank/DDBJ databases">
        <authorList>
            <person name="Li T."/>
            <person name="Hu X."/>
            <person name="Zhang T."/>
            <person name="Song X."/>
            <person name="Zhang H."/>
            <person name="Dai N."/>
            <person name="Sheng W."/>
            <person name="Hou X."/>
            <person name="Wei L."/>
        </authorList>
    </citation>
    <scope>NUCLEOTIDE SEQUENCE</scope>
    <source>
        <strain evidence="4">G02</strain>
        <tissue evidence="4">Leaf</tissue>
    </source>
</reference>
<feature type="compositionally biased region" description="Pro residues" evidence="2">
    <location>
        <begin position="343"/>
        <end position="354"/>
    </location>
</feature>
<feature type="region of interest" description="Disordered" evidence="2">
    <location>
        <begin position="328"/>
        <end position="357"/>
    </location>
</feature>
<reference evidence="4" key="2">
    <citation type="journal article" date="2024" name="Plant">
        <title>Genomic evolution and insights into agronomic trait innovations of Sesamum species.</title>
        <authorList>
            <person name="Miao H."/>
            <person name="Wang L."/>
            <person name="Qu L."/>
            <person name="Liu H."/>
            <person name="Sun Y."/>
            <person name="Le M."/>
            <person name="Wang Q."/>
            <person name="Wei S."/>
            <person name="Zheng Y."/>
            <person name="Lin W."/>
            <person name="Duan Y."/>
            <person name="Cao H."/>
            <person name="Xiong S."/>
            <person name="Wang X."/>
            <person name="Wei L."/>
            <person name="Li C."/>
            <person name="Ma Q."/>
            <person name="Ju M."/>
            <person name="Zhao R."/>
            <person name="Li G."/>
            <person name="Mu C."/>
            <person name="Tian Q."/>
            <person name="Mei H."/>
            <person name="Zhang T."/>
            <person name="Gao T."/>
            <person name="Zhang H."/>
        </authorList>
    </citation>
    <scope>NUCLEOTIDE SEQUENCE</scope>
    <source>
        <strain evidence="4">G02</strain>
    </source>
</reference>
<dbReference type="GO" id="GO:0008270">
    <property type="term" value="F:zinc ion binding"/>
    <property type="evidence" value="ECO:0007669"/>
    <property type="project" value="UniProtKB-KW"/>
</dbReference>
<dbReference type="EMBL" id="JACGWJ010000032">
    <property type="protein sequence ID" value="KAL0296266.1"/>
    <property type="molecule type" value="Genomic_DNA"/>
</dbReference>
<dbReference type="PANTHER" id="PTHR33223:SF11">
    <property type="entry name" value="ELEMENT PROTEIN, PUTATIVE-RELATED"/>
    <property type="match status" value="1"/>
</dbReference>
<evidence type="ECO:0000256" key="2">
    <source>
        <dbReference type="SAM" id="MobiDB-lite"/>
    </source>
</evidence>
<dbReference type="GO" id="GO:0003676">
    <property type="term" value="F:nucleic acid binding"/>
    <property type="evidence" value="ECO:0007669"/>
    <property type="project" value="InterPro"/>
</dbReference>
<dbReference type="PROSITE" id="PS50158">
    <property type="entry name" value="ZF_CCHC"/>
    <property type="match status" value="1"/>
</dbReference>